<evidence type="ECO:0000259" key="5">
    <source>
        <dbReference type="PROSITE" id="PS50404"/>
    </source>
</evidence>
<dbReference type="PROSITE" id="PS50404">
    <property type="entry name" value="GST_NTER"/>
    <property type="match status" value="1"/>
</dbReference>
<dbReference type="CDD" id="cd03039">
    <property type="entry name" value="GST_N_Sigma_like"/>
    <property type="match status" value="1"/>
</dbReference>
<reference evidence="7" key="1">
    <citation type="journal article" date="2013" name="Genetics">
        <title>The draft genome and transcriptome of Panagrellus redivivus are shaped by the harsh demands of a free-living lifestyle.</title>
        <authorList>
            <person name="Srinivasan J."/>
            <person name="Dillman A.R."/>
            <person name="Macchietto M.G."/>
            <person name="Heikkinen L."/>
            <person name="Lakso M."/>
            <person name="Fracchia K.M."/>
            <person name="Antoshechkin I."/>
            <person name="Mortazavi A."/>
            <person name="Wong G."/>
            <person name="Sternberg P.W."/>
        </authorList>
    </citation>
    <scope>NUCLEOTIDE SEQUENCE [LARGE SCALE GENOMIC DNA]</scope>
    <source>
        <strain evidence="7">MT8872</strain>
    </source>
</reference>
<dbReference type="CDD" id="cd03192">
    <property type="entry name" value="GST_C_Sigma_like"/>
    <property type="match status" value="1"/>
</dbReference>
<protein>
    <recommendedName>
        <fullName evidence="1">glutathione transferase</fullName>
        <ecNumber evidence="1">2.5.1.18</ecNumber>
    </recommendedName>
</protein>
<evidence type="ECO:0000256" key="2">
    <source>
        <dbReference type="ARBA" id="ARBA00022679"/>
    </source>
</evidence>
<dbReference type="InterPro" id="IPR050213">
    <property type="entry name" value="GST_superfamily"/>
</dbReference>
<dbReference type="SUPFAM" id="SSF47616">
    <property type="entry name" value="GST C-terminal domain-like"/>
    <property type="match status" value="1"/>
</dbReference>
<dbReference type="Pfam" id="PF14497">
    <property type="entry name" value="GST_C_3"/>
    <property type="match status" value="1"/>
</dbReference>
<dbReference type="InterPro" id="IPR010987">
    <property type="entry name" value="Glutathione-S-Trfase_C-like"/>
</dbReference>
<keyword evidence="2" id="KW-0808">Transferase</keyword>
<proteinExistence type="inferred from homology"/>
<dbReference type="SFLD" id="SFLDG01205">
    <property type="entry name" value="AMPS.1"/>
    <property type="match status" value="1"/>
</dbReference>
<dbReference type="SFLD" id="SFLDG00363">
    <property type="entry name" value="AMPS_(cytGST):_Alpha-__Mu-__Pi"/>
    <property type="match status" value="1"/>
</dbReference>
<evidence type="ECO:0000313" key="7">
    <source>
        <dbReference type="Proteomes" id="UP000492821"/>
    </source>
</evidence>
<dbReference type="GO" id="GO:0006749">
    <property type="term" value="P:glutathione metabolic process"/>
    <property type="evidence" value="ECO:0007669"/>
    <property type="project" value="TreeGrafter"/>
</dbReference>
<reference evidence="8" key="2">
    <citation type="submission" date="2020-10" db="UniProtKB">
        <authorList>
            <consortium name="WormBaseParasite"/>
        </authorList>
    </citation>
    <scope>IDENTIFICATION</scope>
</reference>
<keyword evidence="7" id="KW-1185">Reference proteome</keyword>
<evidence type="ECO:0000256" key="3">
    <source>
        <dbReference type="ARBA" id="ARBA00038317"/>
    </source>
</evidence>
<dbReference type="WBParaSite" id="Pan_g18113.t1">
    <property type="protein sequence ID" value="Pan_g18113.t1"/>
    <property type="gene ID" value="Pan_g18113"/>
</dbReference>
<dbReference type="InterPro" id="IPR004045">
    <property type="entry name" value="Glutathione_S-Trfase_N"/>
</dbReference>
<dbReference type="Proteomes" id="UP000492821">
    <property type="component" value="Unassembled WGS sequence"/>
</dbReference>
<dbReference type="InterPro" id="IPR036249">
    <property type="entry name" value="Thioredoxin-like_sf"/>
</dbReference>
<name>A0A7E4V9C8_PANRE</name>
<evidence type="ECO:0000313" key="8">
    <source>
        <dbReference type="WBParaSite" id="Pan_g18113.t1"/>
    </source>
</evidence>
<dbReference type="GO" id="GO:0004364">
    <property type="term" value="F:glutathione transferase activity"/>
    <property type="evidence" value="ECO:0007669"/>
    <property type="project" value="UniProtKB-EC"/>
</dbReference>
<dbReference type="PANTHER" id="PTHR11571:SF224">
    <property type="entry name" value="HEMATOPOIETIC PROSTAGLANDIN D SYNTHASE"/>
    <property type="match status" value="1"/>
</dbReference>
<dbReference type="Gene3D" id="3.40.30.10">
    <property type="entry name" value="Glutaredoxin"/>
    <property type="match status" value="1"/>
</dbReference>
<dbReference type="Gene3D" id="1.20.1050.10">
    <property type="match status" value="1"/>
</dbReference>
<feature type="domain" description="GST C-terminal" evidence="6">
    <location>
        <begin position="83"/>
        <end position="206"/>
    </location>
</feature>
<evidence type="ECO:0000259" key="6">
    <source>
        <dbReference type="PROSITE" id="PS50405"/>
    </source>
</evidence>
<accession>A0A7E4V9C8</accession>
<comment type="similarity">
    <text evidence="3">Belongs to the GST superfamily. Sigma family.</text>
</comment>
<dbReference type="InterPro" id="IPR040079">
    <property type="entry name" value="Glutathione_S-Trfase"/>
</dbReference>
<evidence type="ECO:0000256" key="1">
    <source>
        <dbReference type="ARBA" id="ARBA00012452"/>
    </source>
</evidence>
<dbReference type="InterPro" id="IPR004046">
    <property type="entry name" value="GST_C"/>
</dbReference>
<organism evidence="7 8">
    <name type="scientific">Panagrellus redivivus</name>
    <name type="common">Microworm</name>
    <dbReference type="NCBI Taxonomy" id="6233"/>
    <lineage>
        <taxon>Eukaryota</taxon>
        <taxon>Metazoa</taxon>
        <taxon>Ecdysozoa</taxon>
        <taxon>Nematoda</taxon>
        <taxon>Chromadorea</taxon>
        <taxon>Rhabditida</taxon>
        <taxon>Tylenchina</taxon>
        <taxon>Panagrolaimomorpha</taxon>
        <taxon>Panagrolaimoidea</taxon>
        <taxon>Panagrolaimidae</taxon>
        <taxon>Panagrellus</taxon>
    </lineage>
</organism>
<comment type="catalytic activity">
    <reaction evidence="4">
        <text>RX + glutathione = an S-substituted glutathione + a halide anion + H(+)</text>
        <dbReference type="Rhea" id="RHEA:16437"/>
        <dbReference type="ChEBI" id="CHEBI:15378"/>
        <dbReference type="ChEBI" id="CHEBI:16042"/>
        <dbReference type="ChEBI" id="CHEBI:17792"/>
        <dbReference type="ChEBI" id="CHEBI:57925"/>
        <dbReference type="ChEBI" id="CHEBI:90779"/>
        <dbReference type="EC" id="2.5.1.18"/>
    </reaction>
</comment>
<feature type="domain" description="GST N-terminal" evidence="5">
    <location>
        <begin position="2"/>
        <end position="81"/>
    </location>
</feature>
<dbReference type="InterPro" id="IPR036282">
    <property type="entry name" value="Glutathione-S-Trfase_C_sf"/>
</dbReference>
<dbReference type="EC" id="2.5.1.18" evidence="1"/>
<sequence>MTNVKFYYFNIRGIGDTARLLLHYGKIDFEDIRVSDEQWATTNLKEVSVTHKLPILQIDGHTLIESNAINRFLAKRLGLAGKDEYEQAHVDAVADIVKDFNVAVMPWFYRLKGWIEGSPVEHKAKAFDANVKVYLPIFVNILKQAGSGFVSASGLTWADFTFSEYLLSLSQVEPTLLDEYPTLKEFLARIRQVPQVKDYYATRNEA</sequence>
<dbReference type="PROSITE" id="PS50405">
    <property type="entry name" value="GST_CTER"/>
    <property type="match status" value="1"/>
</dbReference>
<evidence type="ECO:0000256" key="4">
    <source>
        <dbReference type="ARBA" id="ARBA00047960"/>
    </source>
</evidence>
<dbReference type="Pfam" id="PF02798">
    <property type="entry name" value="GST_N"/>
    <property type="match status" value="1"/>
</dbReference>
<dbReference type="AlphaFoldDB" id="A0A7E4V9C8"/>
<dbReference type="SUPFAM" id="SSF52833">
    <property type="entry name" value="Thioredoxin-like"/>
    <property type="match status" value="1"/>
</dbReference>
<dbReference type="SFLD" id="SFLDS00019">
    <property type="entry name" value="Glutathione_Transferase_(cytos"/>
    <property type="match status" value="1"/>
</dbReference>
<dbReference type="PANTHER" id="PTHR11571">
    <property type="entry name" value="GLUTATHIONE S-TRANSFERASE"/>
    <property type="match status" value="1"/>
</dbReference>